<dbReference type="InterPro" id="IPR016181">
    <property type="entry name" value="Acyl_CoA_acyltransferase"/>
</dbReference>
<evidence type="ECO:0000313" key="3">
    <source>
        <dbReference type="Proteomes" id="UP000249808"/>
    </source>
</evidence>
<proteinExistence type="predicted"/>
<dbReference type="AlphaFoldDB" id="A0A327ZVP7"/>
<protein>
    <submittedName>
        <fullName evidence="2">GNAT family N-acetyltransferase</fullName>
    </submittedName>
</protein>
<keyword evidence="2" id="KW-0808">Transferase</keyword>
<dbReference type="InterPro" id="IPR000182">
    <property type="entry name" value="GNAT_dom"/>
</dbReference>
<dbReference type="SUPFAM" id="SSF55729">
    <property type="entry name" value="Acyl-CoA N-acyltransferases (Nat)"/>
    <property type="match status" value="1"/>
</dbReference>
<gene>
    <name evidence="2" type="ORF">BHU61_02980</name>
</gene>
<comment type="caution">
    <text evidence="2">The sequence shown here is derived from an EMBL/GenBank/DDBJ whole genome shotgun (WGS) entry which is preliminary data.</text>
</comment>
<dbReference type="EMBL" id="PZJH01000001">
    <property type="protein sequence ID" value="RAK46433.1"/>
    <property type="molecule type" value="Genomic_DNA"/>
</dbReference>
<dbReference type="CDD" id="cd04301">
    <property type="entry name" value="NAT_SF"/>
    <property type="match status" value="1"/>
</dbReference>
<organism evidence="2 3">
    <name type="scientific">Macrococcus epidermidis</name>
    <dbReference type="NCBI Taxonomy" id="1902580"/>
    <lineage>
        <taxon>Bacteria</taxon>
        <taxon>Bacillati</taxon>
        <taxon>Bacillota</taxon>
        <taxon>Bacilli</taxon>
        <taxon>Bacillales</taxon>
        <taxon>Staphylococcaceae</taxon>
        <taxon>Macrococcus</taxon>
    </lineage>
</organism>
<keyword evidence="3" id="KW-1185">Reference proteome</keyword>
<sequence length="156" mass="17979">MIEAINEQNRASVIEFFNEHWGSSEMIVSSGRYNCAELPGLIYMEDEKITGLLTYIIKDKTIEIISLDSVIENRGIGTQLMNFLERLAYKNCKFNIRVITTNNNINALKFYQKLGYRIKEIIPYAVNEARLIKPQIPMVAENGIPIMDEIVLEKFI</sequence>
<evidence type="ECO:0000259" key="1">
    <source>
        <dbReference type="PROSITE" id="PS51186"/>
    </source>
</evidence>
<name>A0A327ZVP7_9STAP</name>
<dbReference type="Gene3D" id="3.40.630.30">
    <property type="match status" value="1"/>
</dbReference>
<dbReference type="RefSeq" id="WP_111714557.1">
    <property type="nucleotide sequence ID" value="NZ_JBHSSR010000001.1"/>
</dbReference>
<feature type="domain" description="N-acetyltransferase" evidence="1">
    <location>
        <begin position="1"/>
        <end position="137"/>
    </location>
</feature>
<dbReference type="Proteomes" id="UP000249808">
    <property type="component" value="Unassembled WGS sequence"/>
</dbReference>
<evidence type="ECO:0000313" key="2">
    <source>
        <dbReference type="EMBL" id="RAK46433.1"/>
    </source>
</evidence>
<dbReference type="GO" id="GO:0016747">
    <property type="term" value="F:acyltransferase activity, transferring groups other than amino-acyl groups"/>
    <property type="evidence" value="ECO:0007669"/>
    <property type="project" value="InterPro"/>
</dbReference>
<accession>A0A327ZVP7</accession>
<dbReference type="PROSITE" id="PS51186">
    <property type="entry name" value="GNAT"/>
    <property type="match status" value="1"/>
</dbReference>
<dbReference type="Pfam" id="PF00583">
    <property type="entry name" value="Acetyltransf_1"/>
    <property type="match status" value="1"/>
</dbReference>
<reference evidence="2 3" key="1">
    <citation type="journal article" date="2018" name="Front. Microbiol.">
        <title>Description and Comparative Genomics of Macrococcus caseolyticus subsp. hominis subsp. nov., Macrococcus goetzii sp. nov., Macrococcus epidermidis sp. nov., and Macrococcus bohemicus sp. nov., Novel Macrococci From Human Clinical Material With Virulence Potential and Suspected Uptake of Foreign DNA by Natural Transformation.</title>
        <authorList>
            <person name="Maslanova I."/>
            <person name="Wertheimer Z."/>
            <person name="Sedlacek I."/>
            <person name="Svec P."/>
            <person name="Indrakova A."/>
            <person name="Kovarovic V."/>
            <person name="Schumann P."/>
            <person name="Sproer C."/>
            <person name="Kralova S."/>
            <person name="Sedo O."/>
            <person name="Kristofova L."/>
            <person name="Vrbovska V."/>
            <person name="Fuzik T."/>
            <person name="Petras P."/>
            <person name="Zdrahal Z."/>
            <person name="Ruzickova V."/>
            <person name="Doskar J."/>
            <person name="Pantucek R."/>
        </authorList>
    </citation>
    <scope>NUCLEOTIDE SEQUENCE [LARGE SCALE GENOMIC DNA]</scope>
    <source>
        <strain evidence="2 3">01/688</strain>
    </source>
</reference>